<proteinExistence type="predicted"/>
<reference evidence="1 2" key="1">
    <citation type="journal article" date="2016" name="Nat. Commun.">
        <title>Thousands of microbial genomes shed light on interconnected biogeochemical processes in an aquifer system.</title>
        <authorList>
            <person name="Anantharaman K."/>
            <person name="Brown C.T."/>
            <person name="Hug L.A."/>
            <person name="Sharon I."/>
            <person name="Castelle C.J."/>
            <person name="Probst A.J."/>
            <person name="Thomas B.C."/>
            <person name="Singh A."/>
            <person name="Wilkins M.J."/>
            <person name="Karaoz U."/>
            <person name="Brodie E.L."/>
            <person name="Williams K.H."/>
            <person name="Hubbard S.S."/>
            <person name="Banfield J.F."/>
        </authorList>
    </citation>
    <scope>NUCLEOTIDE SEQUENCE [LARGE SCALE GENOMIC DNA]</scope>
</reference>
<sequence length="160" mass="18091">MSISQPERQIEAVHRELAGLPTPDEWNPVLEARGEQQMKDLIGRLHKQGIKATGRIGYFTTIRTNIWCVGVVDQTHDWRMIVSSYRSPESIPLLNQQDAESLDRAINSSGFANNPNLAATRELIGYAQQMISVPPGFSPVFVAEEEFRRRMESNAVIQRD</sequence>
<dbReference type="Proteomes" id="UP000177555">
    <property type="component" value="Unassembled WGS sequence"/>
</dbReference>
<gene>
    <name evidence="1" type="ORF">A2867_04395</name>
</gene>
<dbReference type="EMBL" id="MFCP01000032">
    <property type="protein sequence ID" value="OGE27711.1"/>
    <property type="molecule type" value="Genomic_DNA"/>
</dbReference>
<comment type="caution">
    <text evidence="1">The sequence shown here is derived from an EMBL/GenBank/DDBJ whole genome shotgun (WGS) entry which is preliminary data.</text>
</comment>
<name>A0A1F5JGE6_9BACT</name>
<dbReference type="AlphaFoldDB" id="A0A1F5JGE6"/>
<evidence type="ECO:0000313" key="1">
    <source>
        <dbReference type="EMBL" id="OGE27711.1"/>
    </source>
</evidence>
<evidence type="ECO:0000313" key="2">
    <source>
        <dbReference type="Proteomes" id="UP000177555"/>
    </source>
</evidence>
<organism evidence="1 2">
    <name type="scientific">Candidatus Daviesbacteria bacterium RIFCSPHIGHO2_01_FULL_40_11</name>
    <dbReference type="NCBI Taxonomy" id="1797762"/>
    <lineage>
        <taxon>Bacteria</taxon>
        <taxon>Candidatus Daviesiibacteriota</taxon>
    </lineage>
</organism>
<protein>
    <submittedName>
        <fullName evidence="1">Uncharacterized protein</fullName>
    </submittedName>
</protein>
<accession>A0A1F5JGE6</accession>